<keyword evidence="2" id="KW-0233">DNA recombination</keyword>
<dbReference type="GO" id="GO:0003690">
    <property type="term" value="F:double-stranded DNA binding"/>
    <property type="evidence" value="ECO:0007669"/>
    <property type="project" value="UniProtKB-UniRule"/>
</dbReference>
<dbReference type="InterPro" id="IPR006164">
    <property type="entry name" value="DNA_bd_Ku70/Ku80"/>
</dbReference>
<accession>A0A376AC17</accession>
<comment type="function">
    <text evidence="2">With LigD forms a non-homologous end joining (NHEJ) DNA repair enzyme, which repairs dsDNA breaks with reduced fidelity. Binds linear dsDNA with 5'- and 3'- overhangs but not closed circular dsDNA nor ssDNA. Recruits and stimulates the ligase activity of LigD.</text>
</comment>
<dbReference type="HAMAP" id="MF_01875">
    <property type="entry name" value="Prokaryotic_Ku"/>
    <property type="match status" value="1"/>
</dbReference>
<keyword evidence="2" id="KW-0227">DNA damage</keyword>
<evidence type="ECO:0000259" key="4">
    <source>
        <dbReference type="SMART" id="SM00559"/>
    </source>
</evidence>
<comment type="subunit">
    <text evidence="2">Homodimer. Interacts with LigD.</text>
</comment>
<dbReference type="Pfam" id="PF02735">
    <property type="entry name" value="Ku"/>
    <property type="match status" value="1"/>
</dbReference>
<evidence type="ECO:0000256" key="1">
    <source>
        <dbReference type="ARBA" id="ARBA00023125"/>
    </source>
</evidence>
<dbReference type="InterPro" id="IPR016194">
    <property type="entry name" value="SPOC-like_C_dom_sf"/>
</dbReference>
<keyword evidence="1 2" id="KW-0238">DNA-binding</keyword>
<keyword evidence="6" id="KW-1185">Reference proteome</keyword>
<protein>
    <recommendedName>
        <fullName evidence="2">Non-homologous end joining protein Ku</fullName>
    </recommendedName>
</protein>
<organism evidence="5 6">
    <name type="scientific">Ciceribacter selenitireducens ATCC BAA-1503</name>
    <dbReference type="NCBI Taxonomy" id="1336235"/>
    <lineage>
        <taxon>Bacteria</taxon>
        <taxon>Pseudomonadati</taxon>
        <taxon>Pseudomonadota</taxon>
        <taxon>Alphaproteobacteria</taxon>
        <taxon>Hyphomicrobiales</taxon>
        <taxon>Rhizobiaceae</taxon>
        <taxon>Ciceribacter</taxon>
    </lineage>
</organism>
<dbReference type="EMBL" id="UEYP01000001">
    <property type="protein sequence ID" value="SSC65399.1"/>
    <property type="molecule type" value="Genomic_DNA"/>
</dbReference>
<evidence type="ECO:0000313" key="5">
    <source>
        <dbReference type="EMBL" id="SSC65399.1"/>
    </source>
</evidence>
<dbReference type="SMART" id="SM00559">
    <property type="entry name" value="Ku78"/>
    <property type="match status" value="1"/>
</dbReference>
<dbReference type="SUPFAM" id="SSF100939">
    <property type="entry name" value="SPOC domain-like"/>
    <property type="match status" value="1"/>
</dbReference>
<dbReference type="PANTHER" id="PTHR41251:SF1">
    <property type="entry name" value="NON-HOMOLOGOUS END JOINING PROTEIN KU"/>
    <property type="match status" value="1"/>
</dbReference>
<dbReference type="CDD" id="cd00789">
    <property type="entry name" value="KU_like"/>
    <property type="match status" value="1"/>
</dbReference>
<dbReference type="OrthoDB" id="9780854at2"/>
<feature type="region of interest" description="Disordered" evidence="3">
    <location>
        <begin position="234"/>
        <end position="292"/>
    </location>
</feature>
<reference evidence="6" key="1">
    <citation type="submission" date="2018-07" db="EMBL/GenBank/DDBJ databases">
        <authorList>
            <person name="Peiro R."/>
            <person name="Begona"/>
            <person name="Cbmso G."/>
            <person name="Lopez M."/>
            <person name="Gonzalez S."/>
        </authorList>
    </citation>
    <scope>NUCLEOTIDE SEQUENCE [LARGE SCALE GENOMIC DNA]</scope>
</reference>
<dbReference type="PANTHER" id="PTHR41251">
    <property type="entry name" value="NON-HOMOLOGOUS END JOINING PROTEIN KU"/>
    <property type="match status" value="1"/>
</dbReference>
<dbReference type="RefSeq" id="WP_115668470.1">
    <property type="nucleotide sequence ID" value="NZ_UEYP01000001.1"/>
</dbReference>
<feature type="compositionally biased region" description="Basic residues" evidence="3">
    <location>
        <begin position="267"/>
        <end position="277"/>
    </location>
</feature>
<evidence type="ECO:0000313" key="6">
    <source>
        <dbReference type="Proteomes" id="UP000254764"/>
    </source>
</evidence>
<dbReference type="Gene3D" id="2.40.290.10">
    <property type="match status" value="1"/>
</dbReference>
<dbReference type="NCBIfam" id="TIGR02772">
    <property type="entry name" value="Ku_bact"/>
    <property type="match status" value="1"/>
</dbReference>
<evidence type="ECO:0000256" key="3">
    <source>
        <dbReference type="SAM" id="MobiDB-lite"/>
    </source>
</evidence>
<dbReference type="GO" id="GO:0006303">
    <property type="term" value="P:double-strand break repair via nonhomologous end joining"/>
    <property type="evidence" value="ECO:0007669"/>
    <property type="project" value="UniProtKB-UniRule"/>
</dbReference>
<keyword evidence="2" id="KW-0234">DNA repair</keyword>
<dbReference type="GO" id="GO:0006310">
    <property type="term" value="P:DNA recombination"/>
    <property type="evidence" value="ECO:0007669"/>
    <property type="project" value="UniProtKB-KW"/>
</dbReference>
<proteinExistence type="inferred from homology"/>
<gene>
    <name evidence="2" type="primary">ku</name>
    <name evidence="5" type="ORF">RHIZ70_1107</name>
</gene>
<dbReference type="InterPro" id="IPR009187">
    <property type="entry name" value="Prok_Ku"/>
</dbReference>
<comment type="similarity">
    <text evidence="2">Belongs to the prokaryotic Ku family.</text>
</comment>
<sequence length="292" mass="32602">MAARAIWRGDLVIGELNCPVALYSAVTAQERVSFHIVNRDTGHRVRREYVDADTGRGVDNDDLVKGYETSEGQSILLSPEEIRDAVPEADKTLDMMRFIPCDEVDTVFFERPYFLAPGNRQALEVYDLVREAMEAKGVAALVETVLFRRVRSLLIRPHGKGMIATTLNFDYEVRSAKEILGDIPAVKIEGEMLDLARHIIETKTGEFDPADFEDHYEEAVIELVKAKIAGRKPKRLPKRKDTNVTDLMAALRKSAGLGEDRKAAAKPAKKTTARRSTPKQSQSKRPPGRKAG</sequence>
<dbReference type="PIRSF" id="PIRSF006493">
    <property type="entry name" value="Prok_Ku"/>
    <property type="match status" value="1"/>
</dbReference>
<evidence type="ECO:0000256" key="2">
    <source>
        <dbReference type="HAMAP-Rule" id="MF_01875"/>
    </source>
</evidence>
<dbReference type="AlphaFoldDB" id="A0A376AC17"/>
<dbReference type="Proteomes" id="UP000254764">
    <property type="component" value="Unassembled WGS sequence"/>
</dbReference>
<name>A0A376AC17_9HYPH</name>
<feature type="domain" description="Ku" evidence="4">
    <location>
        <begin position="55"/>
        <end position="184"/>
    </location>
</feature>